<feature type="non-terminal residue" evidence="1">
    <location>
        <position position="120"/>
    </location>
</feature>
<proteinExistence type="predicted"/>
<gene>
    <name evidence="1" type="ORF">BINO364_LOCUS11723</name>
</gene>
<protein>
    <submittedName>
        <fullName evidence="1">Uncharacterized protein</fullName>
    </submittedName>
</protein>
<dbReference type="EMBL" id="OV170225">
    <property type="protein sequence ID" value="CAH0726241.1"/>
    <property type="molecule type" value="Genomic_DNA"/>
</dbReference>
<dbReference type="AlphaFoldDB" id="A0A8J9YHH6"/>
<sequence length="120" mass="13526">MYVRVSNKRTDNDYKFGLSTRSWIRFHYQTTLLRFGLLGFINAGAPPTAGVQAPLPINTPRESPKSYEHARIQPISPDRFPHMTNCKTVISDRCLCCFPTKIHCLVISRAGATSGMRRVA</sequence>
<dbReference type="Proteomes" id="UP000838878">
    <property type="component" value="Chromosome 5"/>
</dbReference>
<reference evidence="1" key="1">
    <citation type="submission" date="2021-12" db="EMBL/GenBank/DDBJ databases">
        <authorList>
            <person name="Martin H S."/>
        </authorList>
    </citation>
    <scope>NUCLEOTIDE SEQUENCE</scope>
</reference>
<evidence type="ECO:0000313" key="2">
    <source>
        <dbReference type="Proteomes" id="UP000838878"/>
    </source>
</evidence>
<keyword evidence="2" id="KW-1185">Reference proteome</keyword>
<organism evidence="1 2">
    <name type="scientific">Brenthis ino</name>
    <name type="common">lesser marbled fritillary</name>
    <dbReference type="NCBI Taxonomy" id="405034"/>
    <lineage>
        <taxon>Eukaryota</taxon>
        <taxon>Metazoa</taxon>
        <taxon>Ecdysozoa</taxon>
        <taxon>Arthropoda</taxon>
        <taxon>Hexapoda</taxon>
        <taxon>Insecta</taxon>
        <taxon>Pterygota</taxon>
        <taxon>Neoptera</taxon>
        <taxon>Endopterygota</taxon>
        <taxon>Lepidoptera</taxon>
        <taxon>Glossata</taxon>
        <taxon>Ditrysia</taxon>
        <taxon>Papilionoidea</taxon>
        <taxon>Nymphalidae</taxon>
        <taxon>Heliconiinae</taxon>
        <taxon>Argynnini</taxon>
        <taxon>Brenthis</taxon>
    </lineage>
</organism>
<name>A0A8J9YHH6_9NEOP</name>
<accession>A0A8J9YHH6</accession>
<evidence type="ECO:0000313" key="1">
    <source>
        <dbReference type="EMBL" id="CAH0726241.1"/>
    </source>
</evidence>